<dbReference type="Proteomes" id="UP000193144">
    <property type="component" value="Unassembled WGS sequence"/>
</dbReference>
<feature type="compositionally biased region" description="Polar residues" evidence="1">
    <location>
        <begin position="9"/>
        <end position="20"/>
    </location>
</feature>
<sequence length="408" mass="44981">MHKLKSAFSAMTSPTKSASDSHISSQPQHQAPSHQPPRLRWPPALLSPPLTLGPILDTSPRHYPRDFGRSIQLSGHTYYLFGDTFCFSSPPSQNFLGVTNNTIALVPDLHTPAKSTWLQEYGEEERVEEFVSYTEEEEEMCRRWKEEGKNKRIVNWAFGGIAPVPNTQTSGCAEAWMFYDSGETLEASVIHGRGIGVAKLSLSSPSNPNTIVCERTGPFPLFDPTGPSWGNMSILSAPDGYTYLLTGRDLDNYIARLLTSSSFADPSNYTFLHKDGHWHPHYSPPYGPLGSLAHDILAGQGQGALLYLPDFAPEGKPYVWVGCSKFLTGRVWVGVAERPEGKWEVVDVGELPRGEGGNRYCVYPHVWGSRLERGEVMVSWSDDGTMGGKVLVGVLRFETEGGEGCADE</sequence>
<evidence type="ECO:0000256" key="1">
    <source>
        <dbReference type="SAM" id="MobiDB-lite"/>
    </source>
</evidence>
<feature type="compositionally biased region" description="Low complexity" evidence="1">
    <location>
        <begin position="21"/>
        <end position="33"/>
    </location>
</feature>
<gene>
    <name evidence="2" type="ORF">BCR34DRAFT_660404</name>
</gene>
<comment type="caution">
    <text evidence="2">The sequence shown here is derived from an EMBL/GenBank/DDBJ whole genome shotgun (WGS) entry which is preliminary data.</text>
</comment>
<name>A0A1Y2A6J3_9PLEO</name>
<organism evidence="2 3">
    <name type="scientific">Clohesyomyces aquaticus</name>
    <dbReference type="NCBI Taxonomy" id="1231657"/>
    <lineage>
        <taxon>Eukaryota</taxon>
        <taxon>Fungi</taxon>
        <taxon>Dikarya</taxon>
        <taxon>Ascomycota</taxon>
        <taxon>Pezizomycotina</taxon>
        <taxon>Dothideomycetes</taxon>
        <taxon>Pleosporomycetidae</taxon>
        <taxon>Pleosporales</taxon>
        <taxon>Lindgomycetaceae</taxon>
        <taxon>Clohesyomyces</taxon>
    </lineage>
</organism>
<protein>
    <submittedName>
        <fullName evidence="2">Uncharacterized protein</fullName>
    </submittedName>
</protein>
<accession>A0A1Y2A6J3</accession>
<dbReference type="AlphaFoldDB" id="A0A1Y2A6J3"/>
<dbReference type="EMBL" id="MCFA01000008">
    <property type="protein sequence ID" value="ORY18146.1"/>
    <property type="molecule type" value="Genomic_DNA"/>
</dbReference>
<keyword evidence="3" id="KW-1185">Reference proteome</keyword>
<proteinExistence type="predicted"/>
<reference evidence="2 3" key="1">
    <citation type="submission" date="2016-07" db="EMBL/GenBank/DDBJ databases">
        <title>Pervasive Adenine N6-methylation of Active Genes in Fungi.</title>
        <authorList>
            <consortium name="DOE Joint Genome Institute"/>
            <person name="Mondo S.J."/>
            <person name="Dannebaum R.O."/>
            <person name="Kuo R.C."/>
            <person name="Labutti K."/>
            <person name="Haridas S."/>
            <person name="Kuo A."/>
            <person name="Salamov A."/>
            <person name="Ahrendt S.R."/>
            <person name="Lipzen A."/>
            <person name="Sullivan W."/>
            <person name="Andreopoulos W.B."/>
            <person name="Clum A."/>
            <person name="Lindquist E."/>
            <person name="Daum C."/>
            <person name="Ramamoorthy G.K."/>
            <person name="Gryganskyi A."/>
            <person name="Culley D."/>
            <person name="Magnuson J.K."/>
            <person name="James T.Y."/>
            <person name="O'Malley M.A."/>
            <person name="Stajich J.E."/>
            <person name="Spatafora J.W."/>
            <person name="Visel A."/>
            <person name="Grigoriev I.V."/>
        </authorList>
    </citation>
    <scope>NUCLEOTIDE SEQUENCE [LARGE SCALE GENOMIC DNA]</scope>
    <source>
        <strain evidence="2 3">CBS 115471</strain>
    </source>
</reference>
<dbReference type="OrthoDB" id="2583188at2759"/>
<evidence type="ECO:0000313" key="3">
    <source>
        <dbReference type="Proteomes" id="UP000193144"/>
    </source>
</evidence>
<evidence type="ECO:0000313" key="2">
    <source>
        <dbReference type="EMBL" id="ORY18146.1"/>
    </source>
</evidence>
<feature type="region of interest" description="Disordered" evidence="1">
    <location>
        <begin position="1"/>
        <end position="43"/>
    </location>
</feature>